<gene>
    <name evidence="1" type="ORF">Krac_0472</name>
</gene>
<comment type="caution">
    <text evidence="1">The sequence shown here is derived from an EMBL/GenBank/DDBJ whole genome shotgun (WGS) entry which is preliminary data.</text>
</comment>
<evidence type="ECO:0000313" key="1">
    <source>
        <dbReference type="EMBL" id="EFH79943.1"/>
    </source>
</evidence>
<dbReference type="Gene3D" id="3.30.460.10">
    <property type="entry name" value="Beta Polymerase, domain 2"/>
    <property type="match status" value="1"/>
</dbReference>
<dbReference type="eggNOG" id="COG1708">
    <property type="taxonomic scope" value="Bacteria"/>
</dbReference>
<dbReference type="InParanoid" id="D6U7T2"/>
<dbReference type="EMBL" id="ADVG01000005">
    <property type="protein sequence ID" value="EFH79943.1"/>
    <property type="molecule type" value="Genomic_DNA"/>
</dbReference>
<organism evidence="1 2">
    <name type="scientific">Ktedonobacter racemifer DSM 44963</name>
    <dbReference type="NCBI Taxonomy" id="485913"/>
    <lineage>
        <taxon>Bacteria</taxon>
        <taxon>Bacillati</taxon>
        <taxon>Chloroflexota</taxon>
        <taxon>Ktedonobacteria</taxon>
        <taxon>Ktedonobacterales</taxon>
        <taxon>Ktedonobacteraceae</taxon>
        <taxon>Ktedonobacter</taxon>
    </lineage>
</organism>
<evidence type="ECO:0000313" key="2">
    <source>
        <dbReference type="Proteomes" id="UP000004508"/>
    </source>
</evidence>
<accession>D6U7T2</accession>
<proteinExistence type="predicted"/>
<protein>
    <submittedName>
        <fullName evidence="1">Uncharacterized protein</fullName>
    </submittedName>
</protein>
<sequence>MFTAKQRDHVRNYVVEMAQADPRVTGGALIGSTAAGVEDSWSDIDVTFGIATGNTIETVIDDWTQKLEQEFGVLHHFDLHAGSSLYRVFLLPNGLEIDVSATPEGDFGARGPHFHTLFGRAQQQLNTPPPPDTSHMIGLCWHHIFHTRSCIERRKPWQAAYWISEVRNHTLALACIRLGESAAHGRSVDKLPADVTNSFADTLVRSLDEQELRRALAAVTMCLIAEIEQWDTTLCARLQPLLQEFGALQVKV</sequence>
<dbReference type="RefSeq" id="WP_007922178.1">
    <property type="nucleotide sequence ID" value="NZ_ADVG01000005.1"/>
</dbReference>
<dbReference type="Proteomes" id="UP000004508">
    <property type="component" value="Unassembled WGS sequence"/>
</dbReference>
<reference evidence="1 2" key="1">
    <citation type="journal article" date="2011" name="Stand. Genomic Sci.">
        <title>Non-contiguous finished genome sequence and contextual data of the filamentous soil bacterium Ktedonobacter racemifer type strain (SOSP1-21).</title>
        <authorList>
            <person name="Chang Y.J."/>
            <person name="Land M."/>
            <person name="Hauser L."/>
            <person name="Chertkov O."/>
            <person name="Del Rio T.G."/>
            <person name="Nolan M."/>
            <person name="Copeland A."/>
            <person name="Tice H."/>
            <person name="Cheng J.F."/>
            <person name="Lucas S."/>
            <person name="Han C."/>
            <person name="Goodwin L."/>
            <person name="Pitluck S."/>
            <person name="Ivanova N."/>
            <person name="Ovchinikova G."/>
            <person name="Pati A."/>
            <person name="Chen A."/>
            <person name="Palaniappan K."/>
            <person name="Mavromatis K."/>
            <person name="Liolios K."/>
            <person name="Brettin T."/>
            <person name="Fiebig A."/>
            <person name="Rohde M."/>
            <person name="Abt B."/>
            <person name="Goker M."/>
            <person name="Detter J.C."/>
            <person name="Woyke T."/>
            <person name="Bristow J."/>
            <person name="Eisen J.A."/>
            <person name="Markowitz V."/>
            <person name="Hugenholtz P."/>
            <person name="Kyrpides N.C."/>
            <person name="Klenk H.P."/>
            <person name="Lapidus A."/>
        </authorList>
    </citation>
    <scope>NUCLEOTIDE SEQUENCE [LARGE SCALE GENOMIC DNA]</scope>
    <source>
        <strain evidence="2">DSM 44963</strain>
    </source>
</reference>
<name>D6U7T2_KTERA</name>
<dbReference type="AlphaFoldDB" id="D6U7T2"/>
<dbReference type="InterPro" id="IPR043519">
    <property type="entry name" value="NT_sf"/>
</dbReference>
<dbReference type="STRING" id="485913.Krac_0472"/>
<keyword evidence="2" id="KW-1185">Reference proteome</keyword>
<dbReference type="OrthoDB" id="2821267at2"/>